<keyword evidence="2" id="KW-0646">Protease inhibitor</keyword>
<evidence type="ECO:0000256" key="1">
    <source>
        <dbReference type="ARBA" id="ARBA00005440"/>
    </source>
</evidence>
<dbReference type="SMART" id="SM00452">
    <property type="entry name" value="STI"/>
    <property type="match status" value="1"/>
</dbReference>
<dbReference type="InterPro" id="IPR011065">
    <property type="entry name" value="Kunitz_inhibitor_STI-like_sf"/>
</dbReference>
<feature type="chain" id="PRO_5030035531" evidence="3">
    <location>
        <begin position="20"/>
        <end position="252"/>
    </location>
</feature>
<dbReference type="EMBL" id="AYRZ02000002">
    <property type="protein sequence ID" value="PHT89750.1"/>
    <property type="molecule type" value="Genomic_DNA"/>
</dbReference>
<dbReference type="SMR" id="A0A1U8FRY3"/>
<sequence>MTKCLFLLALCLLPFVALSSTFSSHNPIELPTATVSPKFLDLHKAKSTSTLSDDPVVHTILYSPVTPDETYRMGNTDGGVLGGYIYLGKAPNSDSPCPDAPFKYNGEGGTSHSAIRLIPYKNIGKPPSIHENQDFNIQFTEYNSGCSNYTTWKVEEQHGATIKGVSLVSTKGGTIGQVDSSWFRLKSYSSEYATGYQLLWCPGPILCPACTSDVCHLAWMVLVEGMRMQIAGVVTTDVTADYYPLVVGFENP</sequence>
<dbReference type="Proteomes" id="UP000222542">
    <property type="component" value="Unassembled WGS sequence"/>
</dbReference>
<protein>
    <submittedName>
        <fullName evidence="4">Uncharacterized protein</fullName>
    </submittedName>
</protein>
<keyword evidence="3" id="KW-0732">Signal</keyword>
<evidence type="ECO:0000313" key="5">
    <source>
        <dbReference type="Proteomes" id="UP000222542"/>
    </source>
</evidence>
<dbReference type="GO" id="GO:0004866">
    <property type="term" value="F:endopeptidase inhibitor activity"/>
    <property type="evidence" value="ECO:0007669"/>
    <property type="project" value="InterPro"/>
</dbReference>
<comment type="similarity">
    <text evidence="1">Belongs to the protease inhibitor I3 (leguminous Kunitz-type inhibitor) family.</text>
</comment>
<dbReference type="PANTHER" id="PTHR33107:SF61">
    <property type="entry name" value="KUNITZ-TYPE PROTEASE INHIBITOR"/>
    <property type="match status" value="1"/>
</dbReference>
<organism evidence="4 5">
    <name type="scientific">Capsicum annuum</name>
    <name type="common">Capsicum pepper</name>
    <dbReference type="NCBI Taxonomy" id="4072"/>
    <lineage>
        <taxon>Eukaryota</taxon>
        <taxon>Viridiplantae</taxon>
        <taxon>Streptophyta</taxon>
        <taxon>Embryophyta</taxon>
        <taxon>Tracheophyta</taxon>
        <taxon>Spermatophyta</taxon>
        <taxon>Magnoliopsida</taxon>
        <taxon>eudicotyledons</taxon>
        <taxon>Gunneridae</taxon>
        <taxon>Pentapetalae</taxon>
        <taxon>asterids</taxon>
        <taxon>lamiids</taxon>
        <taxon>Solanales</taxon>
        <taxon>Solanaceae</taxon>
        <taxon>Solanoideae</taxon>
        <taxon>Capsiceae</taxon>
        <taxon>Capsicum</taxon>
    </lineage>
</organism>
<dbReference type="SUPFAM" id="SSF50386">
    <property type="entry name" value="STI-like"/>
    <property type="match status" value="1"/>
</dbReference>
<dbReference type="AlphaFoldDB" id="A0A1U8FRY3"/>
<proteinExistence type="inferred from homology"/>
<evidence type="ECO:0000313" key="4">
    <source>
        <dbReference type="EMBL" id="PHT89750.1"/>
    </source>
</evidence>
<reference evidence="4 5" key="1">
    <citation type="journal article" date="2014" name="Nat. Genet.">
        <title>Genome sequence of the hot pepper provides insights into the evolution of pungency in Capsicum species.</title>
        <authorList>
            <person name="Kim S."/>
            <person name="Park M."/>
            <person name="Yeom S.I."/>
            <person name="Kim Y.M."/>
            <person name="Lee J.M."/>
            <person name="Lee H.A."/>
            <person name="Seo E."/>
            <person name="Choi J."/>
            <person name="Cheong K."/>
            <person name="Kim K.T."/>
            <person name="Jung K."/>
            <person name="Lee G.W."/>
            <person name="Oh S.K."/>
            <person name="Bae C."/>
            <person name="Kim S.B."/>
            <person name="Lee H.Y."/>
            <person name="Kim S.Y."/>
            <person name="Kim M.S."/>
            <person name="Kang B.C."/>
            <person name="Jo Y.D."/>
            <person name="Yang H.B."/>
            <person name="Jeong H.J."/>
            <person name="Kang W.H."/>
            <person name="Kwon J.K."/>
            <person name="Shin C."/>
            <person name="Lim J.Y."/>
            <person name="Park J.H."/>
            <person name="Huh J.H."/>
            <person name="Kim J.S."/>
            <person name="Kim B.D."/>
            <person name="Cohen O."/>
            <person name="Paran I."/>
            <person name="Suh M.C."/>
            <person name="Lee S.B."/>
            <person name="Kim Y.K."/>
            <person name="Shin Y."/>
            <person name="Noh S.J."/>
            <person name="Park J."/>
            <person name="Seo Y.S."/>
            <person name="Kwon S.Y."/>
            <person name="Kim H.A."/>
            <person name="Park J.M."/>
            <person name="Kim H.J."/>
            <person name="Choi S.B."/>
            <person name="Bosland P.W."/>
            <person name="Reeves G."/>
            <person name="Jo S.H."/>
            <person name="Lee B.W."/>
            <person name="Cho H.T."/>
            <person name="Choi H.S."/>
            <person name="Lee M.S."/>
            <person name="Yu Y."/>
            <person name="Do Choi Y."/>
            <person name="Park B.S."/>
            <person name="van Deynze A."/>
            <person name="Ashrafi H."/>
            <person name="Hill T."/>
            <person name="Kim W.T."/>
            <person name="Pai H.S."/>
            <person name="Ahn H.K."/>
            <person name="Yeam I."/>
            <person name="Giovannoni J.J."/>
            <person name="Rose J.K."/>
            <person name="Sorensen I."/>
            <person name="Lee S.J."/>
            <person name="Kim R.W."/>
            <person name="Choi I.Y."/>
            <person name="Choi B.S."/>
            <person name="Lim J.S."/>
            <person name="Lee Y.H."/>
            <person name="Choi D."/>
        </authorList>
    </citation>
    <scope>NUCLEOTIDE SEQUENCE [LARGE SCALE GENOMIC DNA]</scope>
    <source>
        <strain evidence="5">cv. CM334</strain>
    </source>
</reference>
<dbReference type="Gene3D" id="2.80.10.50">
    <property type="match status" value="1"/>
</dbReference>
<accession>A0A1U8FRY3</accession>
<dbReference type="Gramene" id="PHT89750">
    <property type="protein sequence ID" value="PHT89750"/>
    <property type="gene ID" value="T459_04863"/>
</dbReference>
<dbReference type="Pfam" id="PF00197">
    <property type="entry name" value="Kunitz_legume"/>
    <property type="match status" value="1"/>
</dbReference>
<name>A0A1U8FRY3_CAPAN</name>
<keyword evidence="5" id="KW-1185">Reference proteome</keyword>
<dbReference type="PANTHER" id="PTHR33107">
    <property type="entry name" value="KUNITZ TRYPSIN INHIBITOR 2"/>
    <property type="match status" value="1"/>
</dbReference>
<reference evidence="4 5" key="2">
    <citation type="journal article" date="2017" name="Genome Biol.">
        <title>New reference genome sequences of hot pepper reveal the massive evolution of plant disease-resistance genes by retroduplication.</title>
        <authorList>
            <person name="Kim S."/>
            <person name="Park J."/>
            <person name="Yeom S.I."/>
            <person name="Kim Y.M."/>
            <person name="Seo E."/>
            <person name="Kim K.T."/>
            <person name="Kim M.S."/>
            <person name="Lee J.M."/>
            <person name="Cheong K."/>
            <person name="Shin H.S."/>
            <person name="Kim S.B."/>
            <person name="Han K."/>
            <person name="Lee J."/>
            <person name="Park M."/>
            <person name="Lee H.A."/>
            <person name="Lee H.Y."/>
            <person name="Lee Y."/>
            <person name="Oh S."/>
            <person name="Lee J.H."/>
            <person name="Choi E."/>
            <person name="Choi E."/>
            <person name="Lee S.E."/>
            <person name="Jeon J."/>
            <person name="Kim H."/>
            <person name="Choi G."/>
            <person name="Song H."/>
            <person name="Lee J."/>
            <person name="Lee S.C."/>
            <person name="Kwon J.K."/>
            <person name="Lee H.Y."/>
            <person name="Koo N."/>
            <person name="Hong Y."/>
            <person name="Kim R.W."/>
            <person name="Kang W.H."/>
            <person name="Huh J.H."/>
            <person name="Kang B.C."/>
            <person name="Yang T.J."/>
            <person name="Lee Y.H."/>
            <person name="Bennetzen J.L."/>
            <person name="Choi D."/>
        </authorList>
    </citation>
    <scope>NUCLEOTIDE SEQUENCE [LARGE SCALE GENOMIC DNA]</scope>
    <source>
        <strain evidence="5">cv. CM334</strain>
    </source>
</reference>
<dbReference type="InterPro" id="IPR002160">
    <property type="entry name" value="Prot_inh_Kunz-lg"/>
</dbReference>
<gene>
    <name evidence="4" type="ORF">T459_04863</name>
</gene>
<dbReference type="KEGG" id="cann:107861071"/>
<comment type="caution">
    <text evidence="4">The sequence shown here is derived from an EMBL/GenBank/DDBJ whole genome shotgun (WGS) entry which is preliminary data.</text>
</comment>
<evidence type="ECO:0000256" key="3">
    <source>
        <dbReference type="SAM" id="SignalP"/>
    </source>
</evidence>
<feature type="signal peptide" evidence="3">
    <location>
        <begin position="1"/>
        <end position="19"/>
    </location>
</feature>
<dbReference type="OrthoDB" id="1918435at2759"/>
<evidence type="ECO:0000256" key="2">
    <source>
        <dbReference type="ARBA" id="ARBA00022690"/>
    </source>
</evidence>